<dbReference type="AlphaFoldDB" id="A0A642UET8"/>
<proteinExistence type="predicted"/>
<feature type="region of interest" description="Disordered" evidence="1">
    <location>
        <begin position="155"/>
        <end position="175"/>
    </location>
</feature>
<keyword evidence="3" id="KW-1185">Reference proteome</keyword>
<evidence type="ECO:0000256" key="1">
    <source>
        <dbReference type="SAM" id="MobiDB-lite"/>
    </source>
</evidence>
<feature type="region of interest" description="Disordered" evidence="1">
    <location>
        <begin position="47"/>
        <end position="143"/>
    </location>
</feature>
<dbReference type="VEuPathDB" id="FungiDB:TRICI_006658"/>
<reference evidence="2" key="1">
    <citation type="journal article" date="2019" name="G3 (Bethesda)">
        <title>Genome Assemblies of Two Rare Opportunistic Yeast Pathogens: Diutina rugosa (syn. Candida rugosa) and Trichomonascus ciferrii (syn. Candida ciferrii).</title>
        <authorList>
            <person name="Mixao V."/>
            <person name="Saus E."/>
            <person name="Hansen A.P."/>
            <person name="Lass-Florl C."/>
            <person name="Gabaldon T."/>
        </authorList>
    </citation>
    <scope>NUCLEOTIDE SEQUENCE</scope>
    <source>
        <strain evidence="2">CBS 4856</strain>
    </source>
</reference>
<feature type="compositionally biased region" description="Basic and acidic residues" evidence="1">
    <location>
        <begin position="108"/>
        <end position="122"/>
    </location>
</feature>
<evidence type="ECO:0000313" key="2">
    <source>
        <dbReference type="EMBL" id="KAA8897781.1"/>
    </source>
</evidence>
<comment type="caution">
    <text evidence="2">The sequence shown here is derived from an EMBL/GenBank/DDBJ whole genome shotgun (WGS) entry which is preliminary data.</text>
</comment>
<name>A0A642UET8_9ASCO</name>
<organism evidence="2 3">
    <name type="scientific">Trichomonascus ciferrii</name>
    <dbReference type="NCBI Taxonomy" id="44093"/>
    <lineage>
        <taxon>Eukaryota</taxon>
        <taxon>Fungi</taxon>
        <taxon>Dikarya</taxon>
        <taxon>Ascomycota</taxon>
        <taxon>Saccharomycotina</taxon>
        <taxon>Dipodascomycetes</taxon>
        <taxon>Dipodascales</taxon>
        <taxon>Trichomonascaceae</taxon>
        <taxon>Trichomonascus</taxon>
        <taxon>Trichomonascus ciferrii complex</taxon>
    </lineage>
</organism>
<protein>
    <recommendedName>
        <fullName evidence="4">Transcription factor Iwr1 domain-containing protein</fullName>
    </recommendedName>
</protein>
<dbReference type="OrthoDB" id="6255506at2759"/>
<feature type="compositionally biased region" description="Acidic residues" evidence="1">
    <location>
        <begin position="156"/>
        <end position="175"/>
    </location>
</feature>
<accession>A0A642UET8</accession>
<feature type="compositionally biased region" description="Acidic residues" evidence="1">
    <location>
        <begin position="123"/>
        <end position="132"/>
    </location>
</feature>
<evidence type="ECO:0008006" key="4">
    <source>
        <dbReference type="Google" id="ProtNLM"/>
    </source>
</evidence>
<dbReference type="EMBL" id="SWFS01000556">
    <property type="protein sequence ID" value="KAA8897781.1"/>
    <property type="molecule type" value="Genomic_DNA"/>
</dbReference>
<gene>
    <name evidence="2" type="ORF">TRICI_006658</name>
</gene>
<feature type="compositionally biased region" description="Acidic residues" evidence="1">
    <location>
        <begin position="97"/>
        <end position="107"/>
    </location>
</feature>
<evidence type="ECO:0000313" key="3">
    <source>
        <dbReference type="Proteomes" id="UP000761534"/>
    </source>
</evidence>
<dbReference type="Proteomes" id="UP000761534">
    <property type="component" value="Unassembled WGS sequence"/>
</dbReference>
<sequence length="200" mass="23008">MDVVFRLAGTFEEEPVALGDENPLLYDANDETGNQSERKVFRFKKQKNVAVPHDDPQVSQSLTDMVHNYLELEQPAATSPTTTKSGGGEGQSTPPDQEVDLDAEVEDYLTHRTAEDFYKNDYPDEESEDSIWSDDGTGQNDGFRHVEIDFDAYGQFDDDEDDFNDDTFENWSEDEDYEQYRERIWGKLEQALENNHEAKE</sequence>